<sequence>MIIVDTSIWISHLRKKNILLTKELLTTNILIHPFIIGELACGNLKNRKEFISLLQTLPQTQTVTQEEILYFIEHHQLMGLGIGFIDIHLLASTQLTKSLLWTADKKLHAIAKKFNLIYSKI</sequence>
<evidence type="ECO:0000313" key="2">
    <source>
        <dbReference type="EMBL" id="VAX34997.1"/>
    </source>
</evidence>
<accession>A0A3B1E0E1</accession>
<protein>
    <submittedName>
        <fullName evidence="2">Toxin 1, PIN domain</fullName>
    </submittedName>
</protein>
<feature type="domain" description="PIN" evidence="1">
    <location>
        <begin position="2"/>
        <end position="112"/>
    </location>
</feature>
<dbReference type="InterPro" id="IPR002716">
    <property type="entry name" value="PIN_dom"/>
</dbReference>
<dbReference type="AlphaFoldDB" id="A0A3B1E0E1"/>
<dbReference type="InterPro" id="IPR029060">
    <property type="entry name" value="PIN-like_dom_sf"/>
</dbReference>
<dbReference type="Gene3D" id="3.40.50.1010">
    <property type="entry name" value="5'-nuclease"/>
    <property type="match status" value="1"/>
</dbReference>
<dbReference type="Pfam" id="PF01850">
    <property type="entry name" value="PIN"/>
    <property type="match status" value="1"/>
</dbReference>
<dbReference type="EMBL" id="UOGJ01000022">
    <property type="protein sequence ID" value="VAX34997.1"/>
    <property type="molecule type" value="Genomic_DNA"/>
</dbReference>
<gene>
    <name evidence="2" type="ORF">MNBD_UNCLBAC01-264</name>
</gene>
<proteinExistence type="predicted"/>
<organism evidence="2">
    <name type="scientific">hydrothermal vent metagenome</name>
    <dbReference type="NCBI Taxonomy" id="652676"/>
    <lineage>
        <taxon>unclassified sequences</taxon>
        <taxon>metagenomes</taxon>
        <taxon>ecological metagenomes</taxon>
    </lineage>
</organism>
<reference evidence="2" key="1">
    <citation type="submission" date="2018-06" db="EMBL/GenBank/DDBJ databases">
        <authorList>
            <person name="Zhirakovskaya E."/>
        </authorList>
    </citation>
    <scope>NUCLEOTIDE SEQUENCE</scope>
</reference>
<dbReference type="SUPFAM" id="SSF88723">
    <property type="entry name" value="PIN domain-like"/>
    <property type="match status" value="1"/>
</dbReference>
<evidence type="ECO:0000259" key="1">
    <source>
        <dbReference type="Pfam" id="PF01850"/>
    </source>
</evidence>
<name>A0A3B1E0E1_9ZZZZ</name>